<name>A0A1I2IT01_9BACL</name>
<dbReference type="AlphaFoldDB" id="A0A1I2IT01"/>
<dbReference type="SUPFAM" id="SSF52540">
    <property type="entry name" value="P-loop containing nucleoside triphosphate hydrolases"/>
    <property type="match status" value="1"/>
</dbReference>
<dbReference type="OrthoDB" id="7055454at2"/>
<organism evidence="2 3">
    <name type="scientific">Paenibacillus algorifonticola</name>
    <dbReference type="NCBI Taxonomy" id="684063"/>
    <lineage>
        <taxon>Bacteria</taxon>
        <taxon>Bacillati</taxon>
        <taxon>Bacillota</taxon>
        <taxon>Bacilli</taxon>
        <taxon>Bacillales</taxon>
        <taxon>Paenibacillaceae</taxon>
        <taxon>Paenibacillus</taxon>
    </lineage>
</organism>
<keyword evidence="3" id="KW-1185">Reference proteome</keyword>
<dbReference type="Proteomes" id="UP000183410">
    <property type="component" value="Unassembled WGS sequence"/>
</dbReference>
<feature type="domain" description="Orc1-like AAA ATPase" evidence="1">
    <location>
        <begin position="21"/>
        <end position="177"/>
    </location>
</feature>
<dbReference type="Pfam" id="PF13191">
    <property type="entry name" value="AAA_16"/>
    <property type="match status" value="1"/>
</dbReference>
<protein>
    <submittedName>
        <fullName evidence="2">AAA ATPase domain-containing protein</fullName>
    </submittedName>
</protein>
<dbReference type="EMBL" id="FONN01000040">
    <property type="protein sequence ID" value="SFF44758.1"/>
    <property type="molecule type" value="Genomic_DNA"/>
</dbReference>
<dbReference type="RefSeq" id="WP_046234906.1">
    <property type="nucleotide sequence ID" value="NZ_FONN01000040.1"/>
</dbReference>
<gene>
    <name evidence="2" type="ORF">SAMN04487969_14036</name>
</gene>
<evidence type="ECO:0000313" key="3">
    <source>
        <dbReference type="Proteomes" id="UP000183410"/>
    </source>
</evidence>
<evidence type="ECO:0000313" key="2">
    <source>
        <dbReference type="EMBL" id="SFF44758.1"/>
    </source>
</evidence>
<reference evidence="3" key="1">
    <citation type="submission" date="2016-10" db="EMBL/GenBank/DDBJ databases">
        <authorList>
            <person name="Varghese N."/>
            <person name="Submissions S."/>
        </authorList>
    </citation>
    <scope>NUCLEOTIDE SEQUENCE [LARGE SCALE GENOMIC DNA]</scope>
    <source>
        <strain evidence="3">CGMCC 1.10223</strain>
    </source>
</reference>
<dbReference type="InterPro" id="IPR027417">
    <property type="entry name" value="P-loop_NTPase"/>
</dbReference>
<accession>A0A1I2IT01</accession>
<evidence type="ECO:0000259" key="1">
    <source>
        <dbReference type="Pfam" id="PF13191"/>
    </source>
</evidence>
<sequence>MYLSNQKTTKENILIEIQSNQQLFLVAGSSGTGKSFIMNQIKNEWENDPEQKVLQLIGEEYSTNVELQPFNKCFINNELIKKNFFRKKSKTSLSKLALSVPVAGEFLEHTILQLITRKEKKVEELNASLTKEQLDTINNISYLLSRDKYIIYIDNLHWWDESSLELLHEMIDRRNTSMNFLKDTIFIINLTTDQVSQHNESVLRIIKKFDFIHYDLNKIDKDNFQNVLIHFGLTKTIDIKIMDLLYKATNGHLHVIREMVKFINDNEISDLLDYSNVLKENSLSILIEERLKNYGADSVVITEILKYASIIGRSFTFFELENMTRFSADEREKNKFNIKNYIAKANELSLVEKEESGASFVHEIVRELFKLKLGDNKSSYYYAAAECLKIVRPTQYLARAQFLLQAGLMKEAGIMYLLEYVKRLRMKEFYDSSFENEVQLHANEFGVLYVQRIKKSYEFYHQEEYNNCIEELNSIESIYPSPLLAERDYLLSISLSKQIRLEFREKSVNCLEQYYNIESVDGEEEIWTRVMSALIASYVHVNDAKNAKKINRKLSIHLGDRVSFDINAPNKINILRRKSGAVESTKYALRSTEQSVAYFEPQENTNVPLNPLEYYMALNNFAANALVCGQFTKAFNTTLKALELLRDFPQINFPRGEIILNNFVLSGFLSKKISANQGIKVFQDLFEKKQLKHSDMILMQINLACLFAINENIEDARNLLRKVKQILIERKNVEYYYEYYVESNLMVVEFLAGNKLKALEIWDDINDKCPVIGDKDYYERRNEVIKTLFNNNIHSDGKTWLDMLLPYRETTADEDDIDLWEFYGKGYLFSDMQFWSES</sequence>
<proteinExistence type="predicted"/>
<dbReference type="InterPro" id="IPR041664">
    <property type="entry name" value="AAA_16"/>
</dbReference>
<dbReference type="Gene3D" id="3.40.50.300">
    <property type="entry name" value="P-loop containing nucleotide triphosphate hydrolases"/>
    <property type="match status" value="1"/>
</dbReference>